<reference evidence="1" key="1">
    <citation type="submission" date="2013-07" db="EMBL/GenBank/DDBJ databases">
        <title>Sub-species coevolution in mutualistic symbiosis.</title>
        <authorList>
            <person name="Murfin K."/>
            <person name="Klassen J."/>
            <person name="Lee M."/>
            <person name="Forst S."/>
            <person name="Stock P."/>
            <person name="Goodrich-Blair H."/>
        </authorList>
    </citation>
    <scope>NUCLEOTIDE SEQUENCE [LARGE SCALE GENOMIC DNA]</scope>
    <source>
        <strain evidence="1">Feltiae Moldova</strain>
    </source>
</reference>
<accession>A0A077NUK8</accession>
<organism evidence="1">
    <name type="scientific">Xenorhabdus bovienii str. feltiae Moldova</name>
    <dbReference type="NCBI Taxonomy" id="1398200"/>
    <lineage>
        <taxon>Bacteria</taxon>
        <taxon>Pseudomonadati</taxon>
        <taxon>Pseudomonadota</taxon>
        <taxon>Gammaproteobacteria</taxon>
        <taxon>Enterobacterales</taxon>
        <taxon>Morganellaceae</taxon>
        <taxon>Xenorhabdus</taxon>
    </lineage>
</organism>
<dbReference type="HOGENOM" id="CLU_3259914_0_0_6"/>
<proteinExistence type="predicted"/>
<name>A0A077NUK8_XENBV</name>
<comment type="caution">
    <text evidence="1">The sequence shown here is derived from an EMBL/GenBank/DDBJ whole genome shotgun (WGS) entry which is preliminary data.</text>
</comment>
<gene>
    <name evidence="1" type="ORF">XBFM1_2050009</name>
</gene>
<dbReference type="EMBL" id="CBSV010000119">
    <property type="protein sequence ID" value="CDH01241.1"/>
    <property type="molecule type" value="Genomic_DNA"/>
</dbReference>
<dbReference type="AlphaFoldDB" id="A0A077NUK8"/>
<sequence>MRATYVNENILIKSDSNQTYLAKHMINEVKSVSGFSSVKYID</sequence>
<dbReference type="Proteomes" id="UP000028487">
    <property type="component" value="Unassembled WGS sequence"/>
</dbReference>
<protein>
    <submittedName>
        <fullName evidence="1">Uncharacterized protein</fullName>
    </submittedName>
</protein>
<evidence type="ECO:0000313" key="1">
    <source>
        <dbReference type="EMBL" id="CDH01241.1"/>
    </source>
</evidence>